<sequence length="311" mass="35427">MKIAIIGATSFLGKTLISELKEGKHDLHLFSRINSFDRMPSLSWTCYNYPKNPLDYADLSTFDVLYYCAGAGIQPKHQDNNAQIYELNAFEPIRLATALKDAAYTGKLITFGSYFEIGNHQEERSYSEKELATHTNPLPNAYCTAKNLLTRFVDTELRNPNNLPFTFQHFILTNIYGATENNKRLIPYIIQSSLQKEPLSFTAGTQERQYTHIRDITHFLANNLSVNESGIFNLTTPQVLPVRDMIEKVLQVVKEELGIQPDVTFGTADKRDVSMKYLALNTSRLQNCFNFAPQISLEQGIKEYILLYSTL</sequence>
<organism evidence="2">
    <name type="scientific">uncultured Aureispira sp</name>
    <dbReference type="NCBI Taxonomy" id="1331704"/>
    <lineage>
        <taxon>Bacteria</taxon>
        <taxon>Pseudomonadati</taxon>
        <taxon>Bacteroidota</taxon>
        <taxon>Saprospiria</taxon>
        <taxon>Saprospirales</taxon>
        <taxon>Saprospiraceae</taxon>
        <taxon>Aureispira</taxon>
        <taxon>environmental samples</taxon>
    </lineage>
</organism>
<dbReference type="Gene3D" id="3.40.50.720">
    <property type="entry name" value="NAD(P)-binding Rossmann-like Domain"/>
    <property type="match status" value="1"/>
</dbReference>
<evidence type="ECO:0000313" key="2">
    <source>
        <dbReference type="EMBL" id="CAA6819663.1"/>
    </source>
</evidence>
<dbReference type="PANTHER" id="PTHR43245">
    <property type="entry name" value="BIFUNCTIONAL POLYMYXIN RESISTANCE PROTEIN ARNA"/>
    <property type="match status" value="1"/>
</dbReference>
<reference evidence="2" key="1">
    <citation type="submission" date="2020-01" db="EMBL/GenBank/DDBJ databases">
        <authorList>
            <person name="Meier V. D."/>
            <person name="Meier V D."/>
        </authorList>
    </citation>
    <scope>NUCLEOTIDE SEQUENCE</scope>
    <source>
        <strain evidence="2">HLG_WM_MAG_10</strain>
    </source>
</reference>
<feature type="domain" description="NAD-dependent epimerase/dehydratase" evidence="1">
    <location>
        <begin position="3"/>
        <end position="220"/>
    </location>
</feature>
<name>A0A6S6TU07_9BACT</name>
<proteinExistence type="predicted"/>
<gene>
    <name evidence="2" type="ORF">HELGO_WM17839</name>
</gene>
<evidence type="ECO:0000259" key="1">
    <source>
        <dbReference type="Pfam" id="PF01370"/>
    </source>
</evidence>
<accession>A0A6S6TU07</accession>
<dbReference type="InterPro" id="IPR001509">
    <property type="entry name" value="Epimerase_deHydtase"/>
</dbReference>
<dbReference type="InterPro" id="IPR050177">
    <property type="entry name" value="Lipid_A_modif_metabolic_enz"/>
</dbReference>
<dbReference type="EMBL" id="CACVAQ010000275">
    <property type="protein sequence ID" value="CAA6819663.1"/>
    <property type="molecule type" value="Genomic_DNA"/>
</dbReference>
<dbReference type="Pfam" id="PF01370">
    <property type="entry name" value="Epimerase"/>
    <property type="match status" value="1"/>
</dbReference>
<dbReference type="AlphaFoldDB" id="A0A6S6TU07"/>
<dbReference type="InterPro" id="IPR036291">
    <property type="entry name" value="NAD(P)-bd_dom_sf"/>
</dbReference>
<dbReference type="SUPFAM" id="SSF51735">
    <property type="entry name" value="NAD(P)-binding Rossmann-fold domains"/>
    <property type="match status" value="1"/>
</dbReference>
<protein>
    <recommendedName>
        <fullName evidence="1">NAD-dependent epimerase/dehydratase domain-containing protein</fullName>
    </recommendedName>
</protein>